<proteinExistence type="predicted"/>
<dbReference type="Pfam" id="PF06203">
    <property type="entry name" value="CCT"/>
    <property type="match status" value="1"/>
</dbReference>
<name>A0ABD1HNQ6_SALDI</name>
<dbReference type="PROSITE" id="PS51017">
    <property type="entry name" value="CCT"/>
    <property type="match status" value="1"/>
</dbReference>
<dbReference type="Proteomes" id="UP001567538">
    <property type="component" value="Unassembled WGS sequence"/>
</dbReference>
<evidence type="ECO:0000256" key="3">
    <source>
        <dbReference type="PROSITE-ProRule" id="PRU00357"/>
    </source>
</evidence>
<dbReference type="PANTHER" id="PTHR31319:SF101">
    <property type="entry name" value="TWO-COMPONENT RESPONSE REGULATOR-LIKE APRR5"/>
    <property type="match status" value="1"/>
</dbReference>
<comment type="subcellular location">
    <subcellularLocation>
        <location evidence="1 3">Nucleus</location>
    </subcellularLocation>
</comment>
<dbReference type="GO" id="GO:0005634">
    <property type="term" value="C:nucleus"/>
    <property type="evidence" value="ECO:0007669"/>
    <property type="project" value="UniProtKB-SubCell"/>
</dbReference>
<evidence type="ECO:0000259" key="4">
    <source>
        <dbReference type="PROSITE" id="PS51017"/>
    </source>
</evidence>
<gene>
    <name evidence="5" type="ORF">AAHA92_08596</name>
</gene>
<dbReference type="PANTHER" id="PTHR31319">
    <property type="entry name" value="ZINC FINGER PROTEIN CONSTANS-LIKE 4"/>
    <property type="match status" value="1"/>
</dbReference>
<reference evidence="5 6" key="1">
    <citation type="submission" date="2024-06" db="EMBL/GenBank/DDBJ databases">
        <title>A chromosome level genome sequence of Diviner's sage (Salvia divinorum).</title>
        <authorList>
            <person name="Ford S.A."/>
            <person name="Ro D.-K."/>
            <person name="Ness R.W."/>
            <person name="Phillips M.A."/>
        </authorList>
    </citation>
    <scope>NUCLEOTIDE SEQUENCE [LARGE SCALE GENOMIC DNA]</scope>
    <source>
        <strain evidence="5">SAF-2024a</strain>
        <tissue evidence="5">Leaf</tissue>
    </source>
</reference>
<organism evidence="5 6">
    <name type="scientific">Salvia divinorum</name>
    <name type="common">Maria pastora</name>
    <name type="synonym">Diviner's sage</name>
    <dbReference type="NCBI Taxonomy" id="28513"/>
    <lineage>
        <taxon>Eukaryota</taxon>
        <taxon>Viridiplantae</taxon>
        <taxon>Streptophyta</taxon>
        <taxon>Embryophyta</taxon>
        <taxon>Tracheophyta</taxon>
        <taxon>Spermatophyta</taxon>
        <taxon>Magnoliopsida</taxon>
        <taxon>eudicotyledons</taxon>
        <taxon>Gunneridae</taxon>
        <taxon>Pentapetalae</taxon>
        <taxon>asterids</taxon>
        <taxon>lamiids</taxon>
        <taxon>Lamiales</taxon>
        <taxon>Lamiaceae</taxon>
        <taxon>Nepetoideae</taxon>
        <taxon>Mentheae</taxon>
        <taxon>Salviinae</taxon>
        <taxon>Salvia</taxon>
        <taxon>Salvia subgen. Calosphace</taxon>
    </lineage>
</organism>
<evidence type="ECO:0000256" key="2">
    <source>
        <dbReference type="ARBA" id="ARBA00023242"/>
    </source>
</evidence>
<dbReference type="AlphaFoldDB" id="A0ABD1HNQ6"/>
<accession>A0ABD1HNQ6</accession>
<comment type="caution">
    <text evidence="5">The sequence shown here is derived from an EMBL/GenBank/DDBJ whole genome shotgun (WGS) entry which is preliminary data.</text>
</comment>
<keyword evidence="6" id="KW-1185">Reference proteome</keyword>
<dbReference type="InterPro" id="IPR045281">
    <property type="entry name" value="CONSTANS-like"/>
</dbReference>
<dbReference type="InterPro" id="IPR010402">
    <property type="entry name" value="CCT_domain"/>
</dbReference>
<sequence length="208" mass="23801">MSGPYWGQFSLHHAPPAEPVYPPLPAPALLGGGDYDSIRHSSSGSCVDSPTSNSTTYGAHSPTLINCHYLIDTNVEAYYYNNESENSHDSSQEMQQCYKWSNNSYASENSVFESMNRATPYSPEEKKERIERYRSKRNLRNFNKKIKYECRKTLADSRPRVRGRFARNDVIEKATQSPFEEEDEDDYQSWITILDALNKSDIALISSF</sequence>
<evidence type="ECO:0000313" key="6">
    <source>
        <dbReference type="Proteomes" id="UP001567538"/>
    </source>
</evidence>
<feature type="domain" description="CCT" evidence="4">
    <location>
        <begin position="126"/>
        <end position="168"/>
    </location>
</feature>
<keyword evidence="2 3" id="KW-0539">Nucleus</keyword>
<evidence type="ECO:0000313" key="5">
    <source>
        <dbReference type="EMBL" id="KAL1558090.1"/>
    </source>
</evidence>
<protein>
    <recommendedName>
        <fullName evidence="4">CCT domain-containing protein</fullName>
    </recommendedName>
</protein>
<dbReference type="EMBL" id="JBEAFC010000004">
    <property type="protein sequence ID" value="KAL1558090.1"/>
    <property type="molecule type" value="Genomic_DNA"/>
</dbReference>
<evidence type="ECO:0000256" key="1">
    <source>
        <dbReference type="ARBA" id="ARBA00004123"/>
    </source>
</evidence>